<evidence type="ECO:0000313" key="2">
    <source>
        <dbReference type="EMBL" id="SIN84608.1"/>
    </source>
</evidence>
<keyword evidence="1" id="KW-1133">Transmembrane helix</keyword>
<protein>
    <submittedName>
        <fullName evidence="2">Uncharacterized protein</fullName>
    </submittedName>
</protein>
<dbReference type="EMBL" id="FSRJ01000002">
    <property type="protein sequence ID" value="SIN84608.1"/>
    <property type="molecule type" value="Genomic_DNA"/>
</dbReference>
<dbReference type="STRING" id="232089.SAMN05443544_1319"/>
<dbReference type="OrthoDB" id="5144581at2"/>
<name>A0A1N6ENN1_9MICO</name>
<evidence type="ECO:0000256" key="1">
    <source>
        <dbReference type="SAM" id="Phobius"/>
    </source>
</evidence>
<keyword evidence="1" id="KW-0472">Membrane</keyword>
<dbReference type="RefSeq" id="WP_074259585.1">
    <property type="nucleotide sequence ID" value="NZ_FSRJ01000002.1"/>
</dbReference>
<keyword evidence="1" id="KW-0812">Transmembrane</keyword>
<evidence type="ECO:0000313" key="3">
    <source>
        <dbReference type="Proteomes" id="UP000184699"/>
    </source>
</evidence>
<proteinExistence type="predicted"/>
<accession>A0A1N6ENN1</accession>
<gene>
    <name evidence="2" type="ORF">SAMN05443544_1319</name>
</gene>
<dbReference type="AlphaFoldDB" id="A0A1N6ENN1"/>
<keyword evidence="3" id="KW-1185">Reference proteome</keyword>
<feature type="transmembrane region" description="Helical" evidence="1">
    <location>
        <begin position="59"/>
        <end position="84"/>
    </location>
</feature>
<sequence length="242" mass="25946">MNTTNTDGLRGLDEDPDLDRLLGAAARPSTGLTPEVHSRLAAMAESAMAPDRPPHRRRAALAAAVLAPVLLVGGAGAAFAATMVDWSQFWGTSTSTTTEWQAWAEEPDAIVTYSLPGGGACELRLGDVTYSPDPDRPDGVEADPRSADAVRDYLRAGDLFTEADVENAIVSGRPVDENFIEEDDGSRTRFGYGTENYDADVEYNMAVKSAIQDRMTEYVEGRGLPMVGVGWLGQEKCTGVDE</sequence>
<organism evidence="2 3">
    <name type="scientific">Agromyces cerinus subsp. cerinus</name>
    <dbReference type="NCBI Taxonomy" id="232089"/>
    <lineage>
        <taxon>Bacteria</taxon>
        <taxon>Bacillati</taxon>
        <taxon>Actinomycetota</taxon>
        <taxon>Actinomycetes</taxon>
        <taxon>Micrococcales</taxon>
        <taxon>Microbacteriaceae</taxon>
        <taxon>Agromyces</taxon>
    </lineage>
</organism>
<dbReference type="Proteomes" id="UP000184699">
    <property type="component" value="Unassembled WGS sequence"/>
</dbReference>
<reference evidence="3" key="1">
    <citation type="submission" date="2016-11" db="EMBL/GenBank/DDBJ databases">
        <authorList>
            <person name="Varghese N."/>
            <person name="Submissions S."/>
        </authorList>
    </citation>
    <scope>NUCLEOTIDE SEQUENCE [LARGE SCALE GENOMIC DNA]</scope>
    <source>
        <strain evidence="3">DSM 8595</strain>
    </source>
</reference>